<dbReference type="PANTHER" id="PTHR23220">
    <property type="entry name" value="INTEGRIN ALPHA"/>
    <property type="match status" value="1"/>
</dbReference>
<keyword evidence="2" id="KW-0677">Repeat</keyword>
<dbReference type="Pfam" id="PF01839">
    <property type="entry name" value="FG-GAP"/>
    <property type="match status" value="3"/>
</dbReference>
<evidence type="ECO:0000256" key="3">
    <source>
        <dbReference type="ARBA" id="ARBA00023180"/>
    </source>
</evidence>
<evidence type="ECO:0000256" key="1">
    <source>
        <dbReference type="ARBA" id="ARBA00022729"/>
    </source>
</evidence>
<dbReference type="InterPro" id="IPR013519">
    <property type="entry name" value="Int_alpha_beta-p"/>
</dbReference>
<comment type="similarity">
    <text evidence="5">Belongs to the integrin alpha chain family.</text>
</comment>
<dbReference type="RefSeq" id="XP_022236437.1">
    <property type="nucleotide sequence ID" value="XM_022380729.1"/>
</dbReference>
<feature type="non-terminal residue" evidence="7">
    <location>
        <position position="325"/>
    </location>
</feature>
<dbReference type="PRINTS" id="PR01185">
    <property type="entry name" value="INTEGRINA"/>
</dbReference>
<dbReference type="PROSITE" id="PS51470">
    <property type="entry name" value="FG_GAP"/>
    <property type="match status" value="4"/>
</dbReference>
<dbReference type="InterPro" id="IPR028994">
    <property type="entry name" value="Integrin_alpha_N"/>
</dbReference>
<feature type="repeat" description="FG-GAP" evidence="4">
    <location>
        <begin position="214"/>
        <end position="270"/>
    </location>
</feature>
<comment type="subcellular location">
    <subcellularLocation>
        <location evidence="5">Membrane</location>
        <topology evidence="5">Single-pass type I membrane protein</topology>
    </subcellularLocation>
</comment>
<dbReference type="SUPFAM" id="SSF69318">
    <property type="entry name" value="Integrin alpha N-terminal domain"/>
    <property type="match status" value="1"/>
</dbReference>
<feature type="repeat" description="FG-GAP" evidence="4">
    <location>
        <begin position="154"/>
        <end position="213"/>
    </location>
</feature>
<gene>
    <name evidence="7" type="primary">LOC111083974</name>
</gene>
<keyword evidence="1" id="KW-0732">Signal</keyword>
<dbReference type="SMART" id="SM00191">
    <property type="entry name" value="Int_alpha"/>
    <property type="match status" value="4"/>
</dbReference>
<evidence type="ECO:0000313" key="7">
    <source>
        <dbReference type="RefSeq" id="XP_022236437.1"/>
    </source>
</evidence>
<feature type="repeat" description="FG-GAP" evidence="4">
    <location>
        <begin position="280"/>
        <end position="325"/>
    </location>
</feature>
<keyword evidence="5" id="KW-0401">Integrin</keyword>
<dbReference type="Gene3D" id="2.130.10.130">
    <property type="entry name" value="Integrin alpha, N-terminal"/>
    <property type="match status" value="1"/>
</dbReference>
<dbReference type="Proteomes" id="UP000694941">
    <property type="component" value="Unplaced"/>
</dbReference>
<evidence type="ECO:0000256" key="4">
    <source>
        <dbReference type="PROSITE-ProRule" id="PRU00803"/>
    </source>
</evidence>
<sequence>MTCAHRYIQKRGESQWGFGICHSLTQNLLYRKQWDPCNGRPVNKGHEQYGYCQAGTSLDLMDDNNIVLGSPGPYTWRGTVFVNNLGEGIRDDRKWYIGPLDESPVDKYSYLGMAVTSGKFFGNQKSFVAGAPRSQGTGQVVFFRKEKKGITDLTVELMYSGKQIASSFGYSLTALDINHDGYDDLVVGAPFYFSDHEGGAIYVYLSSETGIGTDTVPNYYTGKPESRFGFAIASAGDLNRDDFTDLAVGAPYEGTGVVYIYLGSKTGLNKEPSQIIQASDFPKQVLSRTNLATFGYSISGTLDLDGNGYPDLLIGNYESDTVTLL</sequence>
<keyword evidence="6" id="KW-1185">Reference proteome</keyword>
<proteinExistence type="inferred from homology"/>
<name>A0ABM1RYI2_LIMPO</name>
<accession>A0ABM1RYI2</accession>
<feature type="repeat" description="FG-GAP" evidence="4">
    <location>
        <begin position="40"/>
        <end position="92"/>
    </location>
</feature>
<organism evidence="6 7">
    <name type="scientific">Limulus polyphemus</name>
    <name type="common">Atlantic horseshoe crab</name>
    <dbReference type="NCBI Taxonomy" id="6850"/>
    <lineage>
        <taxon>Eukaryota</taxon>
        <taxon>Metazoa</taxon>
        <taxon>Ecdysozoa</taxon>
        <taxon>Arthropoda</taxon>
        <taxon>Chelicerata</taxon>
        <taxon>Merostomata</taxon>
        <taxon>Xiphosura</taxon>
        <taxon>Limulidae</taxon>
        <taxon>Limulus</taxon>
    </lineage>
</organism>
<dbReference type="GeneID" id="111083974"/>
<evidence type="ECO:0000256" key="5">
    <source>
        <dbReference type="RuleBase" id="RU003762"/>
    </source>
</evidence>
<dbReference type="InterPro" id="IPR013517">
    <property type="entry name" value="FG-GAP"/>
</dbReference>
<dbReference type="InterPro" id="IPR000413">
    <property type="entry name" value="Integrin_alpha"/>
</dbReference>
<keyword evidence="5" id="KW-0675">Receptor</keyword>
<reference evidence="7" key="1">
    <citation type="submission" date="2025-08" db="UniProtKB">
        <authorList>
            <consortium name="RefSeq"/>
        </authorList>
    </citation>
    <scope>IDENTIFICATION</scope>
    <source>
        <tissue evidence="7">Muscle</tissue>
    </source>
</reference>
<dbReference type="PANTHER" id="PTHR23220:SF122">
    <property type="entry name" value="INTEGRIN ALPHA-PS1"/>
    <property type="match status" value="1"/>
</dbReference>
<evidence type="ECO:0000256" key="2">
    <source>
        <dbReference type="ARBA" id="ARBA00022737"/>
    </source>
</evidence>
<protein>
    <submittedName>
        <fullName evidence="7">Integrin alpha-PS1-like</fullName>
    </submittedName>
</protein>
<keyword evidence="3" id="KW-0325">Glycoprotein</keyword>
<keyword evidence="5" id="KW-0130">Cell adhesion</keyword>
<evidence type="ECO:0000313" key="6">
    <source>
        <dbReference type="Proteomes" id="UP000694941"/>
    </source>
</evidence>